<dbReference type="SUPFAM" id="SSF55073">
    <property type="entry name" value="Nucleotide cyclase"/>
    <property type="match status" value="1"/>
</dbReference>
<dbReference type="RefSeq" id="WP_022611308.1">
    <property type="nucleotide sequence ID" value="NZ_LK391965.1"/>
</dbReference>
<feature type="transmembrane region" description="Helical" evidence="3">
    <location>
        <begin position="9"/>
        <end position="27"/>
    </location>
</feature>
<dbReference type="InterPro" id="IPR043128">
    <property type="entry name" value="Rev_trsase/Diguanyl_cyclase"/>
</dbReference>
<dbReference type="PANTHER" id="PTHR45138:SF9">
    <property type="entry name" value="DIGUANYLATE CYCLASE DGCM-RELATED"/>
    <property type="match status" value="1"/>
</dbReference>
<dbReference type="GO" id="GO:0052621">
    <property type="term" value="F:diguanylate cyclase activity"/>
    <property type="evidence" value="ECO:0007669"/>
    <property type="project" value="UniProtKB-EC"/>
</dbReference>
<dbReference type="GO" id="GO:0043709">
    <property type="term" value="P:cell adhesion involved in single-species biofilm formation"/>
    <property type="evidence" value="ECO:0007669"/>
    <property type="project" value="TreeGrafter"/>
</dbReference>
<evidence type="ECO:0000313" key="5">
    <source>
        <dbReference type="EMBL" id="CCO46052.1"/>
    </source>
</evidence>
<keyword evidence="3" id="KW-0472">Membrane</keyword>
<dbReference type="PANTHER" id="PTHR45138">
    <property type="entry name" value="REGULATORY COMPONENTS OF SENSORY TRANSDUCTION SYSTEM"/>
    <property type="match status" value="1"/>
</dbReference>
<keyword evidence="3" id="KW-1133">Transmembrane helix</keyword>
<dbReference type="NCBIfam" id="TIGR00254">
    <property type="entry name" value="GGDEF"/>
    <property type="match status" value="1"/>
</dbReference>
<feature type="domain" description="GGDEF" evidence="4">
    <location>
        <begin position="261"/>
        <end position="411"/>
    </location>
</feature>
<dbReference type="GO" id="GO:1902201">
    <property type="term" value="P:negative regulation of bacterial-type flagellum-dependent cell motility"/>
    <property type="evidence" value="ECO:0007669"/>
    <property type="project" value="TreeGrafter"/>
</dbReference>
<dbReference type="CDD" id="cd01949">
    <property type="entry name" value="GGDEF"/>
    <property type="match status" value="1"/>
</dbReference>
<dbReference type="PROSITE" id="PS50887">
    <property type="entry name" value="GGDEF"/>
    <property type="match status" value="1"/>
</dbReference>
<comment type="caution">
    <text evidence="5">The sequence shown here is derived from an EMBL/GenBank/DDBJ whole genome shotgun (WGS) entry which is preliminary data.</text>
</comment>
<organism evidence="5 6">
    <name type="scientific">Vibrio nigripulchritudo SOn1</name>
    <dbReference type="NCBI Taxonomy" id="1238450"/>
    <lineage>
        <taxon>Bacteria</taxon>
        <taxon>Pseudomonadati</taxon>
        <taxon>Pseudomonadota</taxon>
        <taxon>Gammaproteobacteria</taxon>
        <taxon>Vibrionales</taxon>
        <taxon>Vibrionaceae</taxon>
        <taxon>Vibrio</taxon>
    </lineage>
</organism>
<dbReference type="EC" id="2.7.7.65" evidence="1"/>
<name>A0AAV2VN39_9VIBR</name>
<dbReference type="Gene3D" id="3.30.70.270">
    <property type="match status" value="1"/>
</dbReference>
<dbReference type="InterPro" id="IPR000160">
    <property type="entry name" value="GGDEF_dom"/>
</dbReference>
<dbReference type="GO" id="GO:0005886">
    <property type="term" value="C:plasma membrane"/>
    <property type="evidence" value="ECO:0007669"/>
    <property type="project" value="TreeGrafter"/>
</dbReference>
<evidence type="ECO:0000256" key="1">
    <source>
        <dbReference type="ARBA" id="ARBA00012528"/>
    </source>
</evidence>
<feature type="transmembrane region" description="Helical" evidence="3">
    <location>
        <begin position="198"/>
        <end position="228"/>
    </location>
</feature>
<dbReference type="InterPro" id="IPR029787">
    <property type="entry name" value="Nucleotide_cyclase"/>
</dbReference>
<evidence type="ECO:0000313" key="6">
    <source>
        <dbReference type="Proteomes" id="UP000018211"/>
    </source>
</evidence>
<dbReference type="InterPro" id="IPR050469">
    <property type="entry name" value="Diguanylate_Cyclase"/>
</dbReference>
<dbReference type="SMART" id="SM00267">
    <property type="entry name" value="GGDEF"/>
    <property type="match status" value="1"/>
</dbReference>
<feature type="transmembrane region" description="Helical" evidence="3">
    <location>
        <begin position="39"/>
        <end position="57"/>
    </location>
</feature>
<gene>
    <name evidence="5" type="ORF">VIBNISOn1_1650030</name>
</gene>
<reference evidence="5 6" key="1">
    <citation type="journal article" date="2013" name="ISME J.">
        <title>Comparative genomics of pathogenic lineages of Vibrio nigripulchritudo identifies virulence-associated traits.</title>
        <authorList>
            <person name="Goudenege D."/>
            <person name="Labreuche Y."/>
            <person name="Krin E."/>
            <person name="Ansquer D."/>
            <person name="Mangenot S."/>
            <person name="Calteau A."/>
            <person name="Medigue C."/>
            <person name="Mazel D."/>
            <person name="Polz M.F."/>
            <person name="Le Roux F."/>
        </authorList>
    </citation>
    <scope>NUCLEOTIDE SEQUENCE [LARGE SCALE GENOMIC DNA]</scope>
    <source>
        <strain evidence="5 6">SOn1</strain>
    </source>
</reference>
<dbReference type="AlphaFoldDB" id="A0AAV2VN39"/>
<dbReference type="Pfam" id="PF00990">
    <property type="entry name" value="GGDEF"/>
    <property type="match status" value="2"/>
</dbReference>
<feature type="transmembrane region" description="Helical" evidence="3">
    <location>
        <begin position="95"/>
        <end position="112"/>
    </location>
</feature>
<feature type="transmembrane region" description="Helical" evidence="3">
    <location>
        <begin position="124"/>
        <end position="145"/>
    </location>
</feature>
<evidence type="ECO:0000259" key="4">
    <source>
        <dbReference type="PROSITE" id="PS50887"/>
    </source>
</evidence>
<feature type="transmembrane region" description="Helical" evidence="3">
    <location>
        <begin position="165"/>
        <end position="186"/>
    </location>
</feature>
<sequence length="411" mass="45905">MTIPAINANLVRFLFPLFLVTGVLYGIDYLTPLVSQNQGAIGFLPYVLFSIALVLCHSFNQGRMGMIAVAMMLAYLVIQERLQVPLNTGTTKLEFSILAFLMPVSCMTVYLFPNKRFFSNTGLAYLALLGLFIGWAFLTVEHFSVNGMEELWDGILFSLPQVSKLPFLAVLYSVIFVGVSAIMVLTRREALDYAVYNCLLLSTVTFGFFQISFISAVFFSLAGVLLIYNIMSTSHSLAFIDQLTEIPSRRALENEMGHLGRSYSIAMLDVDHFKKFNDTHGHDTGDDVLRLVAKQLKKVEGKAKVYRYGGEEFTVLFKGKSAEETMQFLEDLRESVADYDMIVRNRSDRPKDDKLGSKKRGSTSSEKTVNVTISIGVADNSEIKHPKKVLKAADEALYKAKKKGRNCVVCS</sequence>
<proteinExistence type="predicted"/>
<dbReference type="Proteomes" id="UP000018211">
    <property type="component" value="Unassembled WGS sequence"/>
</dbReference>
<evidence type="ECO:0000256" key="3">
    <source>
        <dbReference type="SAM" id="Phobius"/>
    </source>
</evidence>
<evidence type="ECO:0000256" key="2">
    <source>
        <dbReference type="ARBA" id="ARBA00034247"/>
    </source>
</evidence>
<dbReference type="EMBL" id="CAOF01000074">
    <property type="protein sequence ID" value="CCO46052.1"/>
    <property type="molecule type" value="Genomic_DNA"/>
</dbReference>
<keyword evidence="3" id="KW-0812">Transmembrane</keyword>
<accession>A0AAV2VN39</accession>
<feature type="transmembrane region" description="Helical" evidence="3">
    <location>
        <begin position="64"/>
        <end position="83"/>
    </location>
</feature>
<comment type="catalytic activity">
    <reaction evidence="2">
        <text>2 GTP = 3',3'-c-di-GMP + 2 diphosphate</text>
        <dbReference type="Rhea" id="RHEA:24898"/>
        <dbReference type="ChEBI" id="CHEBI:33019"/>
        <dbReference type="ChEBI" id="CHEBI:37565"/>
        <dbReference type="ChEBI" id="CHEBI:58805"/>
        <dbReference type="EC" id="2.7.7.65"/>
    </reaction>
</comment>
<protein>
    <recommendedName>
        <fullName evidence="1">diguanylate cyclase</fullName>
        <ecNumber evidence="1">2.7.7.65</ecNumber>
    </recommendedName>
</protein>